<feature type="compositionally biased region" description="Pro residues" evidence="5">
    <location>
        <begin position="42"/>
        <end position="57"/>
    </location>
</feature>
<dbReference type="SUPFAM" id="SSF47060">
    <property type="entry name" value="S15/NS1 RNA-binding domain"/>
    <property type="match status" value="1"/>
</dbReference>
<keyword evidence="2" id="KW-0689">Ribosomal protein</keyword>
<feature type="compositionally biased region" description="Low complexity" evidence="5">
    <location>
        <begin position="87"/>
        <end position="101"/>
    </location>
</feature>
<dbReference type="PANTHER" id="PTHR47546">
    <property type="entry name" value="S15/NS1, RNA-BINDING PROTEIN"/>
    <property type="match status" value="1"/>
</dbReference>
<name>A0ABM4U2V9_COFAR</name>
<dbReference type="Pfam" id="PF00312">
    <property type="entry name" value="Ribosomal_S15"/>
    <property type="match status" value="1"/>
</dbReference>
<dbReference type="RefSeq" id="XP_071901626.1">
    <property type="nucleotide sequence ID" value="XM_072045525.1"/>
</dbReference>
<feature type="region of interest" description="Disordered" evidence="5">
    <location>
        <begin position="1"/>
        <end position="185"/>
    </location>
</feature>
<evidence type="ECO:0000256" key="2">
    <source>
        <dbReference type="ARBA" id="ARBA00022980"/>
    </source>
</evidence>
<evidence type="ECO:0000256" key="4">
    <source>
        <dbReference type="ARBA" id="ARBA00035250"/>
    </source>
</evidence>
<gene>
    <name evidence="7" type="primary">LOC140005142</name>
</gene>
<dbReference type="InterPro" id="IPR005290">
    <property type="entry name" value="Ribosomal_uS15_bac-type"/>
</dbReference>
<accession>A0ABM4U2V9</accession>
<reference evidence="7" key="1">
    <citation type="submission" date="2025-08" db="UniProtKB">
        <authorList>
            <consortium name="RefSeq"/>
        </authorList>
    </citation>
    <scope>IDENTIFICATION</scope>
    <source>
        <tissue evidence="7">Leaves</tissue>
    </source>
</reference>
<dbReference type="SMART" id="SM01387">
    <property type="entry name" value="Ribosomal_S15"/>
    <property type="match status" value="1"/>
</dbReference>
<dbReference type="GeneID" id="140005142"/>
<feature type="compositionally biased region" description="Low complexity" evidence="5">
    <location>
        <begin position="58"/>
        <end position="76"/>
    </location>
</feature>
<dbReference type="InterPro" id="IPR000589">
    <property type="entry name" value="Ribosomal_uS15"/>
</dbReference>
<dbReference type="HAMAP" id="MF_01343_B">
    <property type="entry name" value="Ribosomal_uS15_B"/>
    <property type="match status" value="1"/>
</dbReference>
<keyword evidence="3" id="KW-0687">Ribonucleoprotein</keyword>
<evidence type="ECO:0000256" key="5">
    <source>
        <dbReference type="SAM" id="MobiDB-lite"/>
    </source>
</evidence>
<sequence length="499" mass="56122">MAATTKLLQLRPKTLPLTTTTATTPAATSVHLFSSSTTPDPDNTPSPQSKPRPPPPQSQSQPQPQPQSQSPFSFSSYFNDVKASLKQQQQPQQSQWNPQSQPRRKPFSFASPVSKQSDQIEEIRKNLLEFRLRSAPPPPTPPPPPSSTSSTTSAPNSSRPISFQELYQRGLASKGQESAPGASEAVVKTSFRTIRDSLNQLKPSSTNQSQGGGRMNNAMPISRWKESLTTRPLDPSLPSLHQRGIGGSDHLPPSVFGQEMKGEDAKDGTQLQTEFVRIYSTRELGEKLRALRPERRDKKDWFSLEELSERLVKLRKMEEEEINSKPAGATWMTLRKSLQAISETQSEPKKHNIAILGQLAGPPLYMSSPPKEELVEKYFHPDHMSAAEKLKLELKKVRDKFKLSESDCGSARVQVAQLTTKIKHLSTVLHKKDKHSRKGLEEMVQRRKKLLKYLRRTDWDSYCFVLSKLGLRDSQDDYAKKKNYPSKKDHSGKKKALKN</sequence>
<dbReference type="InterPro" id="IPR009068">
    <property type="entry name" value="uS15_NS1_RNA-bd_sf"/>
</dbReference>
<dbReference type="CDD" id="cd00353">
    <property type="entry name" value="Ribosomal_S15p_S13e"/>
    <property type="match status" value="1"/>
</dbReference>
<evidence type="ECO:0000256" key="1">
    <source>
        <dbReference type="ARBA" id="ARBA00008434"/>
    </source>
</evidence>
<feature type="compositionally biased region" description="Basic residues" evidence="5">
    <location>
        <begin position="481"/>
        <end position="499"/>
    </location>
</feature>
<dbReference type="Proteomes" id="UP001652660">
    <property type="component" value="Chromosome 4c"/>
</dbReference>
<feature type="compositionally biased region" description="Low complexity" evidence="5">
    <location>
        <begin position="147"/>
        <end position="160"/>
    </location>
</feature>
<feature type="region of interest" description="Disordered" evidence="5">
    <location>
        <begin position="477"/>
        <end position="499"/>
    </location>
</feature>
<evidence type="ECO:0000256" key="3">
    <source>
        <dbReference type="ARBA" id="ARBA00023274"/>
    </source>
</evidence>
<protein>
    <recommendedName>
        <fullName evidence="4">Small ribosomal subunit protein uS15c</fullName>
    </recommendedName>
</protein>
<feature type="compositionally biased region" description="Basic and acidic residues" evidence="5">
    <location>
        <begin position="121"/>
        <end position="132"/>
    </location>
</feature>
<evidence type="ECO:0000313" key="6">
    <source>
        <dbReference type="Proteomes" id="UP001652660"/>
    </source>
</evidence>
<dbReference type="PANTHER" id="PTHR47546:SF3">
    <property type="entry name" value="30S RIBOSOMAL PROTEIN S15, CHLOROPLASTIC"/>
    <property type="match status" value="1"/>
</dbReference>
<feature type="compositionally biased region" description="Low complexity" evidence="5">
    <location>
        <begin position="1"/>
        <end position="41"/>
    </location>
</feature>
<comment type="similarity">
    <text evidence="1">Belongs to the universal ribosomal protein uS15 family.</text>
</comment>
<feature type="compositionally biased region" description="Pro residues" evidence="5">
    <location>
        <begin position="135"/>
        <end position="146"/>
    </location>
</feature>
<dbReference type="NCBIfam" id="TIGR00952">
    <property type="entry name" value="S15_bact"/>
    <property type="match status" value="1"/>
</dbReference>
<organism evidence="6 7">
    <name type="scientific">Coffea arabica</name>
    <name type="common">Arabian coffee</name>
    <dbReference type="NCBI Taxonomy" id="13443"/>
    <lineage>
        <taxon>Eukaryota</taxon>
        <taxon>Viridiplantae</taxon>
        <taxon>Streptophyta</taxon>
        <taxon>Embryophyta</taxon>
        <taxon>Tracheophyta</taxon>
        <taxon>Spermatophyta</taxon>
        <taxon>Magnoliopsida</taxon>
        <taxon>eudicotyledons</taxon>
        <taxon>Gunneridae</taxon>
        <taxon>Pentapetalae</taxon>
        <taxon>asterids</taxon>
        <taxon>lamiids</taxon>
        <taxon>Gentianales</taxon>
        <taxon>Rubiaceae</taxon>
        <taxon>Ixoroideae</taxon>
        <taxon>Gardenieae complex</taxon>
        <taxon>Bertiereae - Coffeeae clade</taxon>
        <taxon>Coffeeae</taxon>
        <taxon>Coffea</taxon>
    </lineage>
</organism>
<dbReference type="Gene3D" id="1.10.287.10">
    <property type="entry name" value="S15/NS1, RNA-binding"/>
    <property type="match status" value="1"/>
</dbReference>
<proteinExistence type="inferred from homology"/>
<evidence type="ECO:0000313" key="7">
    <source>
        <dbReference type="RefSeq" id="XP_071901626.1"/>
    </source>
</evidence>
<keyword evidence="6" id="KW-1185">Reference proteome</keyword>